<name>A0A5C2SG07_9APHY</name>
<protein>
    <submittedName>
        <fullName evidence="1">Uncharacterized protein</fullName>
    </submittedName>
</protein>
<gene>
    <name evidence="1" type="ORF">L227DRAFT_97526</name>
</gene>
<proteinExistence type="predicted"/>
<dbReference type="EMBL" id="ML122266">
    <property type="protein sequence ID" value="RPD60286.1"/>
    <property type="molecule type" value="Genomic_DNA"/>
</dbReference>
<evidence type="ECO:0000313" key="2">
    <source>
        <dbReference type="Proteomes" id="UP000313359"/>
    </source>
</evidence>
<accession>A0A5C2SG07</accession>
<dbReference type="AlphaFoldDB" id="A0A5C2SG07"/>
<dbReference type="Proteomes" id="UP000313359">
    <property type="component" value="Unassembled WGS sequence"/>
</dbReference>
<evidence type="ECO:0000313" key="1">
    <source>
        <dbReference type="EMBL" id="RPD60286.1"/>
    </source>
</evidence>
<reference evidence="1" key="1">
    <citation type="journal article" date="2018" name="Genome Biol. Evol.">
        <title>Genomics and development of Lentinus tigrinus, a white-rot wood-decaying mushroom with dimorphic fruiting bodies.</title>
        <authorList>
            <person name="Wu B."/>
            <person name="Xu Z."/>
            <person name="Knudson A."/>
            <person name="Carlson A."/>
            <person name="Chen N."/>
            <person name="Kovaka S."/>
            <person name="LaButti K."/>
            <person name="Lipzen A."/>
            <person name="Pennachio C."/>
            <person name="Riley R."/>
            <person name="Schakwitz W."/>
            <person name="Umezawa K."/>
            <person name="Ohm R.A."/>
            <person name="Grigoriev I.V."/>
            <person name="Nagy L.G."/>
            <person name="Gibbons J."/>
            <person name="Hibbett D."/>
        </authorList>
    </citation>
    <scope>NUCLEOTIDE SEQUENCE [LARGE SCALE GENOMIC DNA]</scope>
    <source>
        <strain evidence="1">ALCF2SS1-6</strain>
    </source>
</reference>
<sequence length="175" mass="18785">MVVSFRRGYLVPSFRPNERGVRVLSESRRDVDEAGAKRESYEGIVRAIQSVCVLVGAGGEGQGGFNMAVDSRGQSAGGSCLTSINDVDVSDVPQLSVFYGVPPPRSRPSRCCSVSSSLETGTARSSTRAFTRPVGRRLNYFPRTFNLQPSSSVAVVLGIQGRAVFPRMLLAHASE</sequence>
<organism evidence="1 2">
    <name type="scientific">Lentinus tigrinus ALCF2SS1-6</name>
    <dbReference type="NCBI Taxonomy" id="1328759"/>
    <lineage>
        <taxon>Eukaryota</taxon>
        <taxon>Fungi</taxon>
        <taxon>Dikarya</taxon>
        <taxon>Basidiomycota</taxon>
        <taxon>Agaricomycotina</taxon>
        <taxon>Agaricomycetes</taxon>
        <taxon>Polyporales</taxon>
        <taxon>Polyporaceae</taxon>
        <taxon>Lentinus</taxon>
    </lineage>
</organism>
<keyword evidence="2" id="KW-1185">Reference proteome</keyword>